<dbReference type="NCBIfam" id="TIGR01784">
    <property type="entry name" value="T_den_put_tspse"/>
    <property type="match status" value="1"/>
</dbReference>
<dbReference type="InterPro" id="IPR010106">
    <property type="entry name" value="RpnA"/>
</dbReference>
<sequence>MPKFNKTIDELDSHYDKWLYVLKNLHKLDRLPDKLKEKVFERVFEVAEIAKFSHEEYLSYEDSLKYYRDLKNSLDTAKEEGHEEGWKKGLEKGKEERTSELVKSLLENGVSIEIISKSTGLTVEQIEKMLQGR</sequence>
<reference evidence="1" key="1">
    <citation type="submission" date="2022-10" db="EMBL/GenBank/DDBJ databases">
        <authorList>
            <person name="Yu W.X."/>
        </authorList>
    </citation>
    <scope>NUCLEOTIDE SEQUENCE</scope>
    <source>
        <strain evidence="1">D04</strain>
    </source>
</reference>
<dbReference type="PANTHER" id="PTHR41317:SF1">
    <property type="entry name" value="PD-(D_E)XK NUCLEASE FAMILY TRANSPOSASE"/>
    <property type="match status" value="1"/>
</dbReference>
<dbReference type="Pfam" id="PF12784">
    <property type="entry name" value="PDDEXK_2"/>
    <property type="match status" value="1"/>
</dbReference>
<dbReference type="PANTHER" id="PTHR41317">
    <property type="entry name" value="PD-(D_E)XK NUCLEASE FAMILY TRANSPOSASE"/>
    <property type="match status" value="1"/>
</dbReference>
<dbReference type="EMBL" id="JAPDPI010000003">
    <property type="protein sequence ID" value="MCW3804528.1"/>
    <property type="molecule type" value="Genomic_DNA"/>
</dbReference>
<keyword evidence="2" id="KW-1185">Reference proteome</keyword>
<evidence type="ECO:0000313" key="1">
    <source>
        <dbReference type="EMBL" id="MCW3804528.1"/>
    </source>
</evidence>
<proteinExistence type="predicted"/>
<evidence type="ECO:0000313" key="2">
    <source>
        <dbReference type="Proteomes" id="UP001207408"/>
    </source>
</evidence>
<dbReference type="AlphaFoldDB" id="A0AAE3MAX1"/>
<organism evidence="1 2">
    <name type="scientific">Plebeiibacterium marinum</name>
    <dbReference type="NCBI Taxonomy" id="2992111"/>
    <lineage>
        <taxon>Bacteria</taxon>
        <taxon>Pseudomonadati</taxon>
        <taxon>Bacteroidota</taxon>
        <taxon>Bacteroidia</taxon>
        <taxon>Marinilabiliales</taxon>
        <taxon>Marinilabiliaceae</taxon>
        <taxon>Plebeiibacterium</taxon>
    </lineage>
</organism>
<dbReference type="Proteomes" id="UP001207408">
    <property type="component" value="Unassembled WGS sequence"/>
</dbReference>
<comment type="caution">
    <text evidence="1">The sequence shown here is derived from an EMBL/GenBank/DDBJ whole genome shotgun (WGS) entry which is preliminary data.</text>
</comment>
<accession>A0AAE3MAX1</accession>
<protein>
    <submittedName>
        <fullName evidence="1">Rpn family recombination-promoting nuclease/putative transposase</fullName>
    </submittedName>
</protein>
<gene>
    <name evidence="1" type="ORF">OM074_02760</name>
</gene>
<name>A0AAE3MAX1_9BACT</name>